<organism evidence="1 2">
    <name type="scientific">Teladorsagia circumcincta</name>
    <name type="common">Brown stomach worm</name>
    <name type="synonym">Ostertagia circumcincta</name>
    <dbReference type="NCBI Taxonomy" id="45464"/>
    <lineage>
        <taxon>Eukaryota</taxon>
        <taxon>Metazoa</taxon>
        <taxon>Ecdysozoa</taxon>
        <taxon>Nematoda</taxon>
        <taxon>Chromadorea</taxon>
        <taxon>Rhabditida</taxon>
        <taxon>Rhabditina</taxon>
        <taxon>Rhabditomorpha</taxon>
        <taxon>Strongyloidea</taxon>
        <taxon>Trichostrongylidae</taxon>
        <taxon>Teladorsagia</taxon>
    </lineage>
</organism>
<gene>
    <name evidence="1" type="ORF">TELCIR_20650</name>
</gene>
<accession>A0A2G9TIX5</accession>
<dbReference type="Proteomes" id="UP000230423">
    <property type="component" value="Unassembled WGS sequence"/>
</dbReference>
<protein>
    <submittedName>
        <fullName evidence="1">Uncharacterized protein</fullName>
    </submittedName>
</protein>
<proteinExistence type="predicted"/>
<dbReference type="EMBL" id="KZ363121">
    <property type="protein sequence ID" value="PIO57929.1"/>
    <property type="molecule type" value="Genomic_DNA"/>
</dbReference>
<dbReference type="OrthoDB" id="6130531at2759"/>
<reference evidence="1 2" key="1">
    <citation type="submission" date="2015-09" db="EMBL/GenBank/DDBJ databases">
        <title>Draft genome of the parasitic nematode Teladorsagia circumcincta isolate WARC Sus (inbred).</title>
        <authorList>
            <person name="Mitreva M."/>
        </authorList>
    </citation>
    <scope>NUCLEOTIDE SEQUENCE [LARGE SCALE GENOMIC DNA]</scope>
    <source>
        <strain evidence="1 2">S</strain>
    </source>
</reference>
<keyword evidence="2" id="KW-1185">Reference proteome</keyword>
<dbReference type="AlphaFoldDB" id="A0A2G9TIX5"/>
<sequence length="91" mass="10517">MEQEDLMIRYTPIEGPSIETKEYDEDSLLRYLVVVDSRQSDYSSIDITKLADKAASDYDNTPYYITASLSPEQVHENIDFRDVRHTNLLAP</sequence>
<evidence type="ECO:0000313" key="1">
    <source>
        <dbReference type="EMBL" id="PIO57929.1"/>
    </source>
</evidence>
<name>A0A2G9TIX5_TELCI</name>
<evidence type="ECO:0000313" key="2">
    <source>
        <dbReference type="Proteomes" id="UP000230423"/>
    </source>
</evidence>